<keyword evidence="10" id="KW-1185">Reference proteome</keyword>
<evidence type="ECO:0008006" key="11">
    <source>
        <dbReference type="Google" id="ProtNLM"/>
    </source>
</evidence>
<keyword evidence="1" id="KW-0808">Transferase</keyword>
<feature type="domain" description="Integrase zinc-binding" evidence="8">
    <location>
        <begin position="156"/>
        <end position="211"/>
    </location>
</feature>
<dbReference type="GO" id="GO:0004519">
    <property type="term" value="F:endonuclease activity"/>
    <property type="evidence" value="ECO:0007669"/>
    <property type="project" value="UniProtKB-KW"/>
</dbReference>
<keyword evidence="4" id="KW-0255">Endonuclease</keyword>
<organism evidence="9 10">
    <name type="scientific">Solanum verrucosum</name>
    <dbReference type="NCBI Taxonomy" id="315347"/>
    <lineage>
        <taxon>Eukaryota</taxon>
        <taxon>Viridiplantae</taxon>
        <taxon>Streptophyta</taxon>
        <taxon>Embryophyta</taxon>
        <taxon>Tracheophyta</taxon>
        <taxon>Spermatophyta</taxon>
        <taxon>Magnoliopsida</taxon>
        <taxon>eudicotyledons</taxon>
        <taxon>Gunneridae</taxon>
        <taxon>Pentapetalae</taxon>
        <taxon>asterids</taxon>
        <taxon>lamiids</taxon>
        <taxon>Solanales</taxon>
        <taxon>Solanaceae</taxon>
        <taxon>Solanoideae</taxon>
        <taxon>Solaneae</taxon>
        <taxon>Solanum</taxon>
    </lineage>
</organism>
<dbReference type="Pfam" id="PF17917">
    <property type="entry name" value="RT_RNaseH"/>
    <property type="match status" value="1"/>
</dbReference>
<dbReference type="CDD" id="cd09274">
    <property type="entry name" value="RNase_HI_RT_Ty3"/>
    <property type="match status" value="1"/>
</dbReference>
<evidence type="ECO:0000256" key="4">
    <source>
        <dbReference type="ARBA" id="ARBA00022759"/>
    </source>
</evidence>
<dbReference type="InterPro" id="IPR041373">
    <property type="entry name" value="RT_RNaseH"/>
</dbReference>
<dbReference type="InterPro" id="IPR050951">
    <property type="entry name" value="Retrovirus_Pol_polyprotein"/>
</dbReference>
<dbReference type="PANTHER" id="PTHR37984:SF5">
    <property type="entry name" value="PROTEIN NYNRIN-LIKE"/>
    <property type="match status" value="1"/>
</dbReference>
<protein>
    <recommendedName>
        <fullName evidence="11">Integrase zinc-binding domain-containing protein</fullName>
    </recommendedName>
</protein>
<evidence type="ECO:0000313" key="9">
    <source>
        <dbReference type="EMBL" id="WMV14375.1"/>
    </source>
</evidence>
<keyword evidence="5" id="KW-0378">Hydrolase</keyword>
<dbReference type="GO" id="GO:0016787">
    <property type="term" value="F:hydrolase activity"/>
    <property type="evidence" value="ECO:0007669"/>
    <property type="project" value="UniProtKB-KW"/>
</dbReference>
<evidence type="ECO:0000256" key="3">
    <source>
        <dbReference type="ARBA" id="ARBA00022722"/>
    </source>
</evidence>
<dbReference type="SUPFAM" id="SSF56672">
    <property type="entry name" value="DNA/RNA polymerases"/>
    <property type="match status" value="1"/>
</dbReference>
<evidence type="ECO:0000256" key="5">
    <source>
        <dbReference type="ARBA" id="ARBA00022801"/>
    </source>
</evidence>
<evidence type="ECO:0000259" key="7">
    <source>
        <dbReference type="Pfam" id="PF17917"/>
    </source>
</evidence>
<evidence type="ECO:0000313" key="10">
    <source>
        <dbReference type="Proteomes" id="UP001234989"/>
    </source>
</evidence>
<dbReference type="AlphaFoldDB" id="A0AAF0Q2K5"/>
<dbReference type="GO" id="GO:0003964">
    <property type="term" value="F:RNA-directed DNA polymerase activity"/>
    <property type="evidence" value="ECO:0007669"/>
    <property type="project" value="UniProtKB-KW"/>
</dbReference>
<dbReference type="Gene3D" id="1.10.340.70">
    <property type="match status" value="1"/>
</dbReference>
<accession>A0AAF0Q2K5</accession>
<feature type="domain" description="Reverse transcriptase RNase H-like" evidence="7">
    <location>
        <begin position="16"/>
        <end position="65"/>
    </location>
</feature>
<dbReference type="EMBL" id="CP133613">
    <property type="protein sequence ID" value="WMV14375.1"/>
    <property type="molecule type" value="Genomic_DNA"/>
</dbReference>
<evidence type="ECO:0000256" key="1">
    <source>
        <dbReference type="ARBA" id="ARBA00022679"/>
    </source>
</evidence>
<keyword evidence="3" id="KW-0540">Nuclease</keyword>
<dbReference type="Pfam" id="PF17921">
    <property type="entry name" value="Integrase_H2C2"/>
    <property type="match status" value="1"/>
</dbReference>
<keyword evidence="6" id="KW-0695">RNA-directed DNA polymerase</keyword>
<dbReference type="InterPro" id="IPR043502">
    <property type="entry name" value="DNA/RNA_pol_sf"/>
</dbReference>
<name>A0AAF0Q2K5_SOLVR</name>
<dbReference type="Proteomes" id="UP001234989">
    <property type="component" value="Chromosome 2"/>
</dbReference>
<dbReference type="InterPro" id="IPR041588">
    <property type="entry name" value="Integrase_H2C2"/>
</dbReference>
<sequence length="247" mass="28967">MPTIFVLFWVFLGDKAVVFALKILGHYLYGVKCEVFTDHHSLQHMFTKNYLNLTQQRWMELLKDYDFTIQYYPGKANVVADALSRKMLGISERGGVLASIEVRATFIEEIKAKQFEDENLNELKKKTVIGKAQETTLDAEGVLSFKERICVPRVDDLIQKLLTESHSSRYSIHPGVTKMYRDLKRINWWPSMKKNIAEFVAKCQNCQQVKYEHQRPAGLLQRMPIPEWKWERIAMDFVVVFPRLWGF</sequence>
<evidence type="ECO:0000259" key="8">
    <source>
        <dbReference type="Pfam" id="PF17921"/>
    </source>
</evidence>
<gene>
    <name evidence="9" type="ORF">MTR67_007760</name>
</gene>
<dbReference type="PANTHER" id="PTHR37984">
    <property type="entry name" value="PROTEIN CBG26694"/>
    <property type="match status" value="1"/>
</dbReference>
<reference evidence="9" key="1">
    <citation type="submission" date="2023-08" db="EMBL/GenBank/DDBJ databases">
        <title>A de novo genome assembly of Solanum verrucosum Schlechtendal, a Mexican diploid species geographically isolated from the other diploid A-genome species in potato relatives.</title>
        <authorList>
            <person name="Hosaka K."/>
        </authorList>
    </citation>
    <scope>NUCLEOTIDE SEQUENCE</scope>
    <source>
        <tissue evidence="9">Young leaves</tissue>
    </source>
</reference>
<proteinExistence type="predicted"/>
<evidence type="ECO:0000256" key="6">
    <source>
        <dbReference type="ARBA" id="ARBA00022918"/>
    </source>
</evidence>
<evidence type="ECO:0000256" key="2">
    <source>
        <dbReference type="ARBA" id="ARBA00022695"/>
    </source>
</evidence>
<keyword evidence="2" id="KW-0548">Nucleotidyltransferase</keyword>